<dbReference type="RefSeq" id="WP_082045637.1">
    <property type="nucleotide sequence ID" value="NZ_CP010420.1"/>
</dbReference>
<dbReference type="HOGENOM" id="CLU_053140_0_0_6"/>
<keyword evidence="2" id="KW-1185">Reference proteome</keyword>
<organism evidence="1 2">
    <name type="scientific">Azotobacter chroococcum NCIMB 8003</name>
    <dbReference type="NCBI Taxonomy" id="1328314"/>
    <lineage>
        <taxon>Bacteria</taxon>
        <taxon>Pseudomonadati</taxon>
        <taxon>Pseudomonadota</taxon>
        <taxon>Gammaproteobacteria</taxon>
        <taxon>Pseudomonadales</taxon>
        <taxon>Pseudomonadaceae</taxon>
        <taxon>Azotobacter</taxon>
    </lineage>
</organism>
<name>A0A0C4WXP0_9GAMM</name>
<accession>A0A0C4WXP0</accession>
<dbReference type="NCBIfam" id="TIGR02570">
    <property type="entry name" value="cas7_GSU0053"/>
    <property type="match status" value="1"/>
</dbReference>
<protein>
    <submittedName>
        <fullName evidence="1">CRISPR-associated protein</fullName>
    </submittedName>
</protein>
<evidence type="ECO:0000313" key="1">
    <source>
        <dbReference type="EMBL" id="AJE23687.1"/>
    </source>
</evidence>
<keyword evidence="1" id="KW-0614">Plasmid</keyword>
<sequence>MDLQLLLHAVKFNSVIRYINKLVPLFSDGLVCPPTYAARKGEPPYIAFRQAVMGAELRDVVVLDSPQSQSNRIEHALLSAHRAGHIPYPDILITFPEEIKEPDISVLQLSHRIYDAVLRTANFGHEPFFSSAIGRAIQDARPNHATALFEHAPLTLLLGGWDSNGGMVSKAAKLQRLMTSEIIGLDARPASLSATKLDVLDIRSQAAELMQSDDPVRRFEIKPQKSRGKGKKPSEFGFGNVPSTDVPRAAVISSAIQTSVLSCSGLRSLCFPSANGQVHPERDQAGHAVLAALALYGLLAQNEAGYLLRSRCELIPEADGQLELIGRTLQDVTHSRLSSDDALTLLKQAIAHAAGFDLAFRAEDLVLAADDRLVELIKRSRSAMAEDTENET</sequence>
<dbReference type="Proteomes" id="UP000068210">
    <property type="component" value="Plasmid pAcX50e"/>
</dbReference>
<reference evidence="1 2" key="1">
    <citation type="journal article" date="2015" name="PLoS ONE">
        <title>Azotobacter Genomes: The Genome of Azotobacter chroococcum NCIMB 8003 (ATCC 4412).</title>
        <authorList>
            <person name="Robson R.L."/>
            <person name="Jones R."/>
            <person name="Robson R.M."/>
            <person name="Schwartz A."/>
            <person name="Richardson T.H."/>
        </authorList>
    </citation>
    <scope>NUCLEOTIDE SEQUENCE [LARGE SCALE GENOMIC DNA]</scope>
    <source>
        <strain evidence="1 2">NCIMB 8003</strain>
        <plasmid evidence="2">Plasmid pAcX50e</plasmid>
    </source>
</reference>
<dbReference type="EMBL" id="CP010420">
    <property type="protein sequence ID" value="AJE23687.1"/>
    <property type="molecule type" value="Genomic_DNA"/>
</dbReference>
<dbReference type="Pfam" id="PF09617">
    <property type="entry name" value="Cas_GSU0053"/>
    <property type="match status" value="1"/>
</dbReference>
<geneLocation type="plasmid" evidence="1 2">
    <name>pAcX50e</name>
</geneLocation>
<dbReference type="AlphaFoldDB" id="A0A0C4WXP0"/>
<dbReference type="KEGG" id="acx:Achr_e960"/>
<gene>
    <name evidence="1" type="ORF">Achr_e960</name>
</gene>
<dbReference type="InterPro" id="IPR013403">
    <property type="entry name" value="CRISPR-assoc_prot_Csb1/Cas7u"/>
</dbReference>
<proteinExistence type="predicted"/>
<evidence type="ECO:0000313" key="2">
    <source>
        <dbReference type="Proteomes" id="UP000068210"/>
    </source>
</evidence>